<evidence type="ECO:0000256" key="5">
    <source>
        <dbReference type="ARBA" id="ARBA00022840"/>
    </source>
</evidence>
<dbReference type="PANTHER" id="PTHR10887:SF495">
    <property type="entry name" value="HELICASE SENATAXIN ISOFORM X1-RELATED"/>
    <property type="match status" value="1"/>
</dbReference>
<feature type="compositionally biased region" description="Basic and acidic residues" evidence="7">
    <location>
        <begin position="1898"/>
        <end position="1910"/>
    </location>
</feature>
<feature type="compositionally biased region" description="Basic and acidic residues" evidence="7">
    <location>
        <begin position="2997"/>
        <end position="3011"/>
    </location>
</feature>
<dbReference type="Proteomes" id="UP001140011">
    <property type="component" value="Unassembled WGS sequence"/>
</dbReference>
<reference evidence="12" key="1">
    <citation type="submission" date="2022-07" db="EMBL/GenBank/DDBJ databases">
        <title>Phylogenomic reconstructions and comparative analyses of Kickxellomycotina fungi.</title>
        <authorList>
            <person name="Reynolds N.K."/>
            <person name="Stajich J.E."/>
            <person name="Barry K."/>
            <person name="Grigoriev I.V."/>
            <person name="Crous P."/>
            <person name="Smith M.E."/>
        </authorList>
    </citation>
    <scope>NUCLEOTIDE SEQUENCE</scope>
    <source>
        <strain evidence="12">BCRC 34297</strain>
    </source>
</reference>
<evidence type="ECO:0000256" key="6">
    <source>
        <dbReference type="SAM" id="Coils"/>
    </source>
</evidence>
<evidence type="ECO:0000256" key="4">
    <source>
        <dbReference type="ARBA" id="ARBA00022806"/>
    </source>
</evidence>
<dbReference type="PANTHER" id="PTHR10887">
    <property type="entry name" value="DNA2/NAM7 HELICASE FAMILY"/>
    <property type="match status" value="1"/>
</dbReference>
<feature type="compositionally biased region" description="Polar residues" evidence="7">
    <location>
        <begin position="299"/>
        <end position="309"/>
    </location>
</feature>
<evidence type="ECO:0000259" key="8">
    <source>
        <dbReference type="Pfam" id="PF12726"/>
    </source>
</evidence>
<dbReference type="Pfam" id="PF23576">
    <property type="entry name" value="SEN1_barrel"/>
    <property type="match status" value="1"/>
</dbReference>
<evidence type="ECO:0000256" key="1">
    <source>
        <dbReference type="ARBA" id="ARBA00007913"/>
    </source>
</evidence>
<comment type="similarity">
    <text evidence="1">Belongs to the DNA2/NAM7 helicase family.</text>
</comment>
<feature type="region of interest" description="Disordered" evidence="7">
    <location>
        <begin position="197"/>
        <end position="225"/>
    </location>
</feature>
<dbReference type="InterPro" id="IPR047187">
    <property type="entry name" value="SF1_C_Upf1"/>
</dbReference>
<feature type="compositionally biased region" description="Polar residues" evidence="7">
    <location>
        <begin position="2961"/>
        <end position="2974"/>
    </location>
</feature>
<feature type="region of interest" description="Disordered" evidence="7">
    <location>
        <begin position="2899"/>
        <end position="3175"/>
    </location>
</feature>
<dbReference type="SUPFAM" id="SSF52540">
    <property type="entry name" value="P-loop containing nucleoside triphosphate hydrolases"/>
    <property type="match status" value="1"/>
</dbReference>
<keyword evidence="5" id="KW-0067">ATP-binding</keyword>
<feature type="compositionally biased region" description="Basic and acidic residues" evidence="7">
    <location>
        <begin position="3156"/>
        <end position="3169"/>
    </location>
</feature>
<feature type="compositionally biased region" description="Low complexity" evidence="7">
    <location>
        <begin position="1801"/>
        <end position="1821"/>
    </location>
</feature>
<dbReference type="GO" id="GO:0016604">
    <property type="term" value="C:nuclear body"/>
    <property type="evidence" value="ECO:0007669"/>
    <property type="project" value="TreeGrafter"/>
</dbReference>
<dbReference type="InterPro" id="IPR024481">
    <property type="entry name" value="Helicase_Sen1_N"/>
</dbReference>
<feature type="compositionally biased region" description="Basic and acidic residues" evidence="7">
    <location>
        <begin position="121"/>
        <end position="141"/>
    </location>
</feature>
<keyword evidence="13" id="KW-1185">Reference proteome</keyword>
<dbReference type="GO" id="GO:0006369">
    <property type="term" value="P:termination of RNA polymerase II transcription"/>
    <property type="evidence" value="ECO:0007669"/>
    <property type="project" value="TreeGrafter"/>
</dbReference>
<keyword evidence="3" id="KW-0378">Hydrolase</keyword>
<feature type="compositionally biased region" description="Polar residues" evidence="7">
    <location>
        <begin position="237"/>
        <end position="258"/>
    </location>
</feature>
<feature type="compositionally biased region" description="Low complexity" evidence="7">
    <location>
        <begin position="3074"/>
        <end position="3092"/>
    </location>
</feature>
<feature type="compositionally biased region" description="Gly residues" evidence="7">
    <location>
        <begin position="3145"/>
        <end position="3155"/>
    </location>
</feature>
<evidence type="ECO:0000259" key="11">
    <source>
        <dbReference type="Pfam" id="PF23576"/>
    </source>
</evidence>
<feature type="region of interest" description="Disordered" evidence="7">
    <location>
        <begin position="1748"/>
        <end position="1767"/>
    </location>
</feature>
<evidence type="ECO:0000256" key="3">
    <source>
        <dbReference type="ARBA" id="ARBA00022801"/>
    </source>
</evidence>
<feature type="region of interest" description="Disordered" evidence="7">
    <location>
        <begin position="443"/>
        <end position="464"/>
    </location>
</feature>
<feature type="region of interest" description="Disordered" evidence="7">
    <location>
        <begin position="2305"/>
        <end position="2334"/>
    </location>
</feature>
<evidence type="ECO:0000313" key="12">
    <source>
        <dbReference type="EMBL" id="KAJ2756626.1"/>
    </source>
</evidence>
<dbReference type="OrthoDB" id="6513042at2759"/>
<dbReference type="GO" id="GO:0001147">
    <property type="term" value="F:transcription termination site sequence-specific DNA binding"/>
    <property type="evidence" value="ECO:0007669"/>
    <property type="project" value="TreeGrafter"/>
</dbReference>
<dbReference type="EMBL" id="JANBUH010000021">
    <property type="protein sequence ID" value="KAJ2756626.1"/>
    <property type="molecule type" value="Genomic_DNA"/>
</dbReference>
<feature type="compositionally biased region" description="Low complexity" evidence="7">
    <location>
        <begin position="2978"/>
        <end position="2987"/>
    </location>
</feature>
<feature type="compositionally biased region" description="Polar residues" evidence="7">
    <location>
        <begin position="20"/>
        <end position="47"/>
    </location>
</feature>
<organism evidence="12 13">
    <name type="scientific">Coemansia pectinata</name>
    <dbReference type="NCBI Taxonomy" id="1052879"/>
    <lineage>
        <taxon>Eukaryota</taxon>
        <taxon>Fungi</taxon>
        <taxon>Fungi incertae sedis</taxon>
        <taxon>Zoopagomycota</taxon>
        <taxon>Kickxellomycotina</taxon>
        <taxon>Kickxellomycetes</taxon>
        <taxon>Kickxellales</taxon>
        <taxon>Kickxellaceae</taxon>
        <taxon>Coemansia</taxon>
    </lineage>
</organism>
<dbReference type="InterPro" id="IPR041677">
    <property type="entry name" value="DNA2/NAM7_AAA_11"/>
</dbReference>
<dbReference type="Pfam" id="PF12726">
    <property type="entry name" value="SEN1_N"/>
    <property type="match status" value="1"/>
</dbReference>
<feature type="compositionally biased region" description="Basic and acidic residues" evidence="7">
    <location>
        <begin position="2308"/>
        <end position="2317"/>
    </location>
</feature>
<evidence type="ECO:0000259" key="10">
    <source>
        <dbReference type="Pfam" id="PF13087"/>
    </source>
</evidence>
<feature type="region of interest" description="Disordered" evidence="7">
    <location>
        <begin position="1898"/>
        <end position="1948"/>
    </location>
</feature>
<dbReference type="Pfam" id="PF13086">
    <property type="entry name" value="AAA_11"/>
    <property type="match status" value="1"/>
</dbReference>
<feature type="region of interest" description="Disordered" evidence="7">
    <location>
        <begin position="1"/>
        <end position="157"/>
    </location>
</feature>
<evidence type="ECO:0000256" key="2">
    <source>
        <dbReference type="ARBA" id="ARBA00022741"/>
    </source>
</evidence>
<protein>
    <submittedName>
        <fullName evidence="12">DEAD-box type RNA helicase</fullName>
    </submittedName>
</protein>
<dbReference type="SUPFAM" id="SSF48371">
    <property type="entry name" value="ARM repeat"/>
    <property type="match status" value="1"/>
</dbReference>
<feature type="compositionally biased region" description="Polar residues" evidence="7">
    <location>
        <begin position="322"/>
        <end position="333"/>
    </location>
</feature>
<dbReference type="InterPro" id="IPR041679">
    <property type="entry name" value="DNA2/NAM7-like_C"/>
</dbReference>
<feature type="coiled-coil region" evidence="6">
    <location>
        <begin position="2441"/>
        <end position="2471"/>
    </location>
</feature>
<accession>A0A9W8H2L1</accession>
<dbReference type="InterPro" id="IPR016024">
    <property type="entry name" value="ARM-type_fold"/>
</dbReference>
<dbReference type="GO" id="GO:0005524">
    <property type="term" value="F:ATP binding"/>
    <property type="evidence" value="ECO:0007669"/>
    <property type="project" value="UniProtKB-KW"/>
</dbReference>
<feature type="compositionally biased region" description="Basic and acidic residues" evidence="7">
    <location>
        <begin position="213"/>
        <end position="225"/>
    </location>
</feature>
<evidence type="ECO:0000256" key="7">
    <source>
        <dbReference type="SAM" id="MobiDB-lite"/>
    </source>
</evidence>
<proteinExistence type="inferred from homology"/>
<feature type="region of interest" description="Disordered" evidence="7">
    <location>
        <begin position="1794"/>
        <end position="1830"/>
    </location>
</feature>
<feature type="region of interest" description="Disordered" evidence="7">
    <location>
        <begin position="237"/>
        <end position="349"/>
    </location>
</feature>
<keyword evidence="6" id="KW-0175">Coiled coil</keyword>
<dbReference type="InterPro" id="IPR045055">
    <property type="entry name" value="DNA2/NAM7-like"/>
</dbReference>
<keyword evidence="4 12" id="KW-0347">Helicase</keyword>
<dbReference type="InterPro" id="IPR056474">
    <property type="entry name" value="SEN1_barrel"/>
</dbReference>
<feature type="domain" description="Helicase Sen1 N-terminal" evidence="8">
    <location>
        <begin position="827"/>
        <end position="1411"/>
    </location>
</feature>
<evidence type="ECO:0000259" key="9">
    <source>
        <dbReference type="Pfam" id="PF13086"/>
    </source>
</evidence>
<feature type="region of interest" description="Disordered" evidence="7">
    <location>
        <begin position="622"/>
        <end position="736"/>
    </location>
</feature>
<dbReference type="Pfam" id="PF13087">
    <property type="entry name" value="AAA_12"/>
    <property type="match status" value="1"/>
</dbReference>
<dbReference type="GO" id="GO:0005694">
    <property type="term" value="C:chromosome"/>
    <property type="evidence" value="ECO:0007669"/>
    <property type="project" value="UniProtKB-ARBA"/>
</dbReference>
<feature type="compositionally biased region" description="Acidic residues" evidence="7">
    <location>
        <begin position="1922"/>
        <end position="1934"/>
    </location>
</feature>
<comment type="caution">
    <text evidence="12">The sequence shown here is derived from an EMBL/GenBank/DDBJ whole genome shotgun (WGS) entry which is preliminary data.</text>
</comment>
<feature type="region of interest" description="Disordered" evidence="7">
    <location>
        <begin position="573"/>
        <end position="610"/>
    </location>
</feature>
<sequence length="3175" mass="347574">MASVLQKATPPRELDFDLSQAGSSPTSSDRQFMRRSQSFSGMSYSPTEHQQYQEYQHHQPQQQQVDPTGFPTPVTPTRSHQGVGSTGLHTPYGTTMPSGHESAITRSDSKYSSQTVASRSGDQRRARQQRRKTDGSDEIHSMRRPSTSHASSPPRKVAYSQYPDFESIADPFAKRDKIPQKSERPFLLDVVAVPTTVSPPASEPKAMPQAARGENERGRVKKDDPYTVPLVPVRSLSQQNANIGDSAPRNTTKQSSQAVAALSETGFGDPSPGPLVDAEAKLPTPLKTRDKIPRHTVQPAPSLTPSAQQRVDEPLSAPLRTESMNSPPSNLPVTPTKPRAATGSSAPRSMGKSLLISSLVSPVSPNHLANSGNRLRAPGNGSVSRVPPPLHHADSEMSVLSTPMRPFSDHNSSPRLQIDMDKVETLYERRSVIFELNKSKIRDRSGSTATSPLGPQARSPAAGAGAGLLAMVEEAEDSKGDEHAEETEDQEGEHFIPFDQVLIPTAFKRLRTALEDPTFEIDEETYRRFKLSERWYSREEQMQMERAFTKGTFGASKKRSRIIQKRLSDMSADSSALGHGHAAVGDMPESYRGLSELPTPPASAMSLNDQHHQRLESLQEEVLDYQEPPAMASAVPERRRTRSSRRPSRRQHHQAADNPASSHRQVPLPGGYVPPPSMGSAYATQPEARMQGAAGDYHLQKQQQQPASGEAAHQDSLHRSSRHHRPAAQPSTSAVEQTAKSSGGCCGCTIMHMDAPTLVQLQALLRRRRQNVLDNAITLEFLTKSTAFFVDGKEKCWWCVPAKRPIATEMLHIFSIGEQTSHVVNYKTALAEQLMRCTSCIGCYYESKAELRTRYLQIYSAGHVDDFFLGIEQWDANRIVQSFNRAMVGDSANGLIVLFEALSSAANLLYHPDVATATLKYITSRIDAGNTPNIGTRLLPGIITLCLCDDLRIQQWACRSLKPVNSKHTQISAESIVDVFACLLNMLAHRASPKAPYALSSSGALPPRFDKSTFSFATDSSLWSGLRIVLGKLSDQSKQDLLLQLDGFPVIVLKLLMALTGSDFADGLRAFAGIIYAAERQAVWPKISQMLGIRPADFALFVLNHKVIRGHFYSDTAESADLSDDRLRDLHRKLKPALEWVLPFINSLSLPDDAPAVVALLSGLLYSIRSDSNVPLARAALAVVTGVGIITHCFALAPGEKCLADGSFVLGEFLDQRLQTFVDIVQNRDPLSQSELVMDSVEDLIDKMLREDLSDTLSGISTISLAAQKLRDSNSSQSRFETELVDDPPTLIRFLPLWTSLLTDLLNTNVAKLALSATSYFLLFDPLPDDLVEYLPVPWRKVYGRFEQSRSDILVLLKQYLDEVAISLEDRDTELRMEFERIILDALVRFLASPAKSLYHASLCILRGVSLNSGDDDVDNNPSTLGDLDMACYDMLKRHGSQLLHSLTEATNNCKFLVNYSRPAYSSSFNTALLARTTVLAFTDLADSKSTEAVAGLFFAFCDLLGSILKASSANAIRADGRGIYTGSVTEVFQTVYVMLNTMECSDFVRAAKGSNSLDENEAFHKLSNCVSEMLNYLEGSDELKVSADIVKAFGLIANGLSISPGIKMLCPRETVLALVQGTRGCLSPKLRQSFADITDMPVWEKRAYANSKTRPVQIIFDDEEALAAADDYDLSDILGANGEIIEIESSPATSPVIPLTTSSLIPAAVPPHLELGPPSIRPAPSSVLPSVAPTGVAPAVVAAPQPSRRIIEVPDSKNDDDDDDDVVEVHFSPDDAAASQRKRQTSMDYWIPRSSRRTGTAAAPSTRPLTSTTTTTTAATVKGKKPGGQSAFDQLRSKFVQGRKLLTPNTTMVPRQVVKAPRSMATVPVDTWAADHFNDPYAPSAAEPTIHARDVSKEALEEMERERIARSNRPVSQTVSDDSDSSSSEDDADGTGTNKGISGLAGLMKLRKHSATRTVPRRTMMVLQPNGDLLTGGIRGPGGSASGLFVGREAREQALAKQREKLRLAPSMNLLHKRLLSWEYHATGDMPPDMSMSRLSKVPDLFDSHEQYFSALEPLFVLESWTQFQRAKEETANAESGEGVLRSRIGVDDFQDLTFDMSLPDAQSIYDNDVVVFSETLSREKRVAQSIPKVGSLPAAAFSSNGNGKAGAAGSRYDNRQTFLAMVKSRVSGRESATVVMRVYFQGPRLATFLNKLVLNSSWEFCKLYSLTPTHREYSALMSLPYLDENLVNEILRPKLLTRKTIGRLEVASFMKAHALNQPQAEAVVSAIKRDHGFSLIQGPPGTGKTKTILGLTGALLSQAKRSQADDSRRTNDLSNSADRSGPKRPNNKLLICAPSNAAVDEIVKRLKSGIRNDEGKTFFPSVVRVGQSESISSTVRDTTLDFLMDKALNAFSADGETSRIAGDKSISDSQSQLLLDVAGRSRQEGKVVAQASTAREEQKTAAESLRVLRQQLEEVNAENRELDSQMQGLDPSDTAAMSGLRESYRRCIAKRKNINQKINSERSRVREAAQKMDATKHKVRLQILQRTDILCCTLSGSGHELLTSLGCTFDTVIIDEAAQSVELSCLIPLKYGCERCILVGDPNQLPPTVLSQTAAQFMYNQSMFVRIQKGSPNLVSLLSIQYRMHPEISIFPSRLFYESRLKDGPDMDKKQSAPWHSSVNYPPFTFFNIKSGREKTEGSHSVFNPAEVDAAAQLVFSLCKDYPRLYWKQKIGIITPYKLQLRKLIATFKQLFGPSITDAIEFNTVDGFQGQEKEVIIFSCVRAGGSGVGFLSDERRMNVGLTRARKSLFVLGNADLLDSSPLWRQMISDARNRGLLRDSSLPLFGCQVRNGATLNNLLSDVPSKADRDADGEGSRAEFTFEKIDEEALERLNQSIEQTNIDSNSSGVAKLDLDGKRKHADGGPVARGDLSPSILEGNRGQARDESIRKRCRQSGSPDSGGLDQAERDALRPPLTAGSSGHSRSNSNECLSAPVISSGSSVLPPLPPAQAQPKREALLAAQREKQRSSLFIPKKRGGGNGVRSSSREPQRAPIRTHVPDVILEPLPPPPPTSPPPPPPTAPPRPPPLPTSRSTPISLPSLSTSQSTQPRHDVPQKRSSTVLHKAPSRDHAKHPKDRTPPASTAPTRPKKRRAGLFRPPIGDGGSGSSGRQGKGDKNRENDREDVISGMLR</sequence>
<dbReference type="FunFam" id="3.40.50.300:FF:000326">
    <property type="entry name" value="P-loop containing nucleoside triphosphate hydrolase"/>
    <property type="match status" value="1"/>
</dbReference>
<dbReference type="CDD" id="cd18808">
    <property type="entry name" value="SF1_C_Upf1"/>
    <property type="match status" value="1"/>
</dbReference>
<evidence type="ECO:0000313" key="13">
    <source>
        <dbReference type="Proteomes" id="UP001140011"/>
    </source>
</evidence>
<feature type="compositionally biased region" description="Basic residues" evidence="7">
    <location>
        <begin position="639"/>
        <end position="653"/>
    </location>
</feature>
<keyword evidence="2" id="KW-0547">Nucleotide-binding</keyword>
<dbReference type="Gene3D" id="3.40.50.300">
    <property type="entry name" value="P-loop containing nucleotide triphosphate hydrolases"/>
    <property type="match status" value="2"/>
</dbReference>
<feature type="domain" description="DNA2/NAM7 helicase helicase" evidence="9">
    <location>
        <begin position="2261"/>
        <end position="2598"/>
    </location>
</feature>
<feature type="compositionally biased region" description="Low complexity" evidence="7">
    <location>
        <begin position="48"/>
        <end position="64"/>
    </location>
</feature>
<feature type="domain" description="DNA2/NAM7 helicase-like C-terminal" evidence="10">
    <location>
        <begin position="2605"/>
        <end position="2800"/>
    </location>
</feature>
<dbReference type="GO" id="GO:0004386">
    <property type="term" value="F:helicase activity"/>
    <property type="evidence" value="ECO:0007669"/>
    <property type="project" value="UniProtKB-KW"/>
</dbReference>
<dbReference type="CDD" id="cd18042">
    <property type="entry name" value="DEXXQc_SETX"/>
    <property type="match status" value="1"/>
</dbReference>
<feature type="compositionally biased region" description="Polar residues" evidence="7">
    <location>
        <begin position="104"/>
        <end position="120"/>
    </location>
</feature>
<feature type="compositionally biased region" description="Pro residues" evidence="7">
    <location>
        <begin position="3049"/>
        <end position="3073"/>
    </location>
</feature>
<gene>
    <name evidence="12" type="primary">SEN1</name>
    <name evidence="12" type="ORF">GGI19_000716</name>
</gene>
<feature type="domain" description="Helicase SEN1 beta-barrel" evidence="11">
    <location>
        <begin position="2083"/>
        <end position="2209"/>
    </location>
</feature>
<dbReference type="InterPro" id="IPR027417">
    <property type="entry name" value="P-loop_NTPase"/>
</dbReference>
<dbReference type="GO" id="GO:0016787">
    <property type="term" value="F:hydrolase activity"/>
    <property type="evidence" value="ECO:0007669"/>
    <property type="project" value="UniProtKB-KW"/>
</dbReference>
<name>A0A9W8H2L1_9FUNG</name>